<evidence type="ECO:0000256" key="10">
    <source>
        <dbReference type="PIRSR" id="PIRSR602401-1"/>
    </source>
</evidence>
<dbReference type="InterPro" id="IPR017972">
    <property type="entry name" value="Cyt_P450_CS"/>
</dbReference>
<dbReference type="SUPFAM" id="SSF48264">
    <property type="entry name" value="Cytochrome P450"/>
    <property type="match status" value="1"/>
</dbReference>
<dbReference type="EMBL" id="GDJX01004385">
    <property type="protein sequence ID" value="JAT63551.1"/>
    <property type="molecule type" value="Transcribed_RNA"/>
</dbReference>
<evidence type="ECO:0000313" key="13">
    <source>
        <dbReference type="EMBL" id="JAT63551.1"/>
    </source>
</evidence>
<proteinExistence type="inferred from homology"/>
<dbReference type="PRINTS" id="PR00385">
    <property type="entry name" value="P450"/>
</dbReference>
<keyword evidence="9 12" id="KW-0472">Membrane</keyword>
<accession>A0A1D1Z9I1</accession>
<dbReference type="Gene3D" id="1.10.630.10">
    <property type="entry name" value="Cytochrome P450"/>
    <property type="match status" value="1"/>
</dbReference>
<keyword evidence="3 10" id="KW-0349">Heme</keyword>
<comment type="subcellular location">
    <subcellularLocation>
        <location evidence="2">Membrane</location>
    </subcellularLocation>
</comment>
<dbReference type="AlphaFoldDB" id="A0A1D1Z9I1"/>
<dbReference type="InterPro" id="IPR002401">
    <property type="entry name" value="Cyt_P450_E_grp-I"/>
</dbReference>
<protein>
    <submittedName>
        <fullName evidence="13">Cytochrome P450 82C4</fullName>
    </submittedName>
</protein>
<keyword evidence="7 11" id="KW-0560">Oxidoreductase</keyword>
<feature type="binding site" description="axial binding residue" evidence="10">
    <location>
        <position position="477"/>
    </location>
    <ligand>
        <name>heme</name>
        <dbReference type="ChEBI" id="CHEBI:30413"/>
    </ligand>
    <ligandPart>
        <name>Fe</name>
        <dbReference type="ChEBI" id="CHEBI:18248"/>
    </ligandPart>
</feature>
<dbReference type="PANTHER" id="PTHR47947:SF26">
    <property type="entry name" value="CYTOCHROME P450"/>
    <property type="match status" value="1"/>
</dbReference>
<keyword evidence="8 10" id="KW-0408">Iron</keyword>
<comment type="cofactor">
    <cofactor evidence="1 10">
        <name>heme</name>
        <dbReference type="ChEBI" id="CHEBI:30413"/>
    </cofactor>
</comment>
<organism evidence="13">
    <name type="scientific">Anthurium amnicola</name>
    <dbReference type="NCBI Taxonomy" id="1678845"/>
    <lineage>
        <taxon>Eukaryota</taxon>
        <taxon>Viridiplantae</taxon>
        <taxon>Streptophyta</taxon>
        <taxon>Embryophyta</taxon>
        <taxon>Tracheophyta</taxon>
        <taxon>Spermatophyta</taxon>
        <taxon>Magnoliopsida</taxon>
        <taxon>Liliopsida</taxon>
        <taxon>Araceae</taxon>
        <taxon>Pothoideae</taxon>
        <taxon>Potheae</taxon>
        <taxon>Anthurium</taxon>
    </lineage>
</organism>
<evidence type="ECO:0000256" key="6">
    <source>
        <dbReference type="ARBA" id="ARBA00022989"/>
    </source>
</evidence>
<dbReference type="GO" id="GO:0016020">
    <property type="term" value="C:membrane"/>
    <property type="evidence" value="ECO:0007669"/>
    <property type="project" value="UniProtKB-SubCell"/>
</dbReference>
<evidence type="ECO:0000256" key="8">
    <source>
        <dbReference type="ARBA" id="ARBA00023004"/>
    </source>
</evidence>
<evidence type="ECO:0000256" key="2">
    <source>
        <dbReference type="ARBA" id="ARBA00004370"/>
    </source>
</evidence>
<dbReference type="GO" id="GO:0004497">
    <property type="term" value="F:monooxygenase activity"/>
    <property type="evidence" value="ECO:0007669"/>
    <property type="project" value="UniProtKB-KW"/>
</dbReference>
<dbReference type="InterPro" id="IPR001128">
    <property type="entry name" value="Cyt_P450"/>
</dbReference>
<dbReference type="GO" id="GO:0020037">
    <property type="term" value="F:heme binding"/>
    <property type="evidence" value="ECO:0007669"/>
    <property type="project" value="InterPro"/>
</dbReference>
<dbReference type="PROSITE" id="PS00086">
    <property type="entry name" value="CYTOCHROME_P450"/>
    <property type="match status" value="1"/>
</dbReference>
<dbReference type="GO" id="GO:0005506">
    <property type="term" value="F:iron ion binding"/>
    <property type="evidence" value="ECO:0007669"/>
    <property type="project" value="InterPro"/>
</dbReference>
<sequence>MDFPSQVGALMVGLLAIAFTSTWWVVIRAAMNKERTNRSREEAPQPRGGLPLIGHLHLLRNTVGGAPLPRTLAAMADRYGPVFLLRLGMRRALVVSSCGAASQCFSGANDRALASRPACAAAEHMGYRYAMFGFAPYGPYWRTVRKLVTVELLSGARVAASEHVRSSEVTASIRELYELWARSEGRRGGNPVVAVDVKQWFKNLSFSIIVRVVAGQKRHRSSSSDEDMVRLKQGIGHFFRLLGGFVASDYVPFLRRVEWGGQEKAMRSVAGDMDGVVAGWVEEHRRRRSAGKPGGDRDLDFMDVLLSAVEGPELADVDADTVVKATALAMMLGGNDTTSVSLTKNLAVLLNNPQVLRRAQEELDLHVGRHRNVQESDVKNLVYLQAVVKETFRLYPTAELSQPHEAMEDCEIAGFHVPAGTRLLTNIWKLQRDPAAWAPDPEEFRPDRFLPGSAHHHVDVKGRHFQLIPFGAGRRMCPGVSFALHVMHLTLARLLHSFELAAAPSAASGPVDMGDALFGPNPLEVALSPRLPPELYRMD</sequence>
<dbReference type="GO" id="GO:0016705">
    <property type="term" value="F:oxidoreductase activity, acting on paired donors, with incorporation or reduction of molecular oxygen"/>
    <property type="evidence" value="ECO:0007669"/>
    <property type="project" value="InterPro"/>
</dbReference>
<reference evidence="13" key="1">
    <citation type="submission" date="2015-07" db="EMBL/GenBank/DDBJ databases">
        <title>Transcriptome Assembly of Anthurium amnicola.</title>
        <authorList>
            <person name="Suzuki J."/>
        </authorList>
    </citation>
    <scope>NUCLEOTIDE SEQUENCE</scope>
</reference>
<dbReference type="PRINTS" id="PR00463">
    <property type="entry name" value="EP450I"/>
</dbReference>
<keyword evidence="5 10" id="KW-0479">Metal-binding</keyword>
<dbReference type="Pfam" id="PF00067">
    <property type="entry name" value="p450"/>
    <property type="match status" value="1"/>
</dbReference>
<evidence type="ECO:0000256" key="7">
    <source>
        <dbReference type="ARBA" id="ARBA00023002"/>
    </source>
</evidence>
<dbReference type="FunFam" id="1.10.630.10:FF:000026">
    <property type="entry name" value="Cytochrome P450 82C4"/>
    <property type="match status" value="1"/>
</dbReference>
<evidence type="ECO:0000256" key="3">
    <source>
        <dbReference type="ARBA" id="ARBA00022617"/>
    </source>
</evidence>
<gene>
    <name evidence="13" type="primary">CYP82C4_3</name>
    <name evidence="13" type="ORF">g.62269</name>
</gene>
<evidence type="ECO:0000256" key="9">
    <source>
        <dbReference type="ARBA" id="ARBA00023136"/>
    </source>
</evidence>
<evidence type="ECO:0000256" key="12">
    <source>
        <dbReference type="SAM" id="Phobius"/>
    </source>
</evidence>
<keyword evidence="11" id="KW-0503">Monooxygenase</keyword>
<dbReference type="PANTHER" id="PTHR47947">
    <property type="entry name" value="CYTOCHROME P450 82C3-RELATED"/>
    <property type="match status" value="1"/>
</dbReference>
<evidence type="ECO:0000256" key="11">
    <source>
        <dbReference type="RuleBase" id="RU000461"/>
    </source>
</evidence>
<name>A0A1D1Z9I1_9ARAE</name>
<comment type="similarity">
    <text evidence="11">Belongs to the cytochrome P450 family.</text>
</comment>
<feature type="transmembrane region" description="Helical" evidence="12">
    <location>
        <begin position="6"/>
        <end position="30"/>
    </location>
</feature>
<keyword evidence="4 12" id="KW-0812">Transmembrane</keyword>
<dbReference type="InterPro" id="IPR050651">
    <property type="entry name" value="Plant_Cytochrome_P450_Monoox"/>
</dbReference>
<dbReference type="InterPro" id="IPR036396">
    <property type="entry name" value="Cyt_P450_sf"/>
</dbReference>
<evidence type="ECO:0000256" key="4">
    <source>
        <dbReference type="ARBA" id="ARBA00022692"/>
    </source>
</evidence>
<evidence type="ECO:0000256" key="1">
    <source>
        <dbReference type="ARBA" id="ARBA00001971"/>
    </source>
</evidence>
<evidence type="ECO:0000256" key="5">
    <source>
        <dbReference type="ARBA" id="ARBA00022723"/>
    </source>
</evidence>
<keyword evidence="6 12" id="KW-1133">Transmembrane helix</keyword>